<reference evidence="2 3" key="1">
    <citation type="submission" date="2018-10" db="EMBL/GenBank/DDBJ databases">
        <title>Genomic Encyclopedia of Archaeal and Bacterial Type Strains, Phase II (KMG-II): from individual species to whole genera.</title>
        <authorList>
            <person name="Goeker M."/>
        </authorList>
    </citation>
    <scope>NUCLEOTIDE SEQUENCE [LARGE SCALE GENOMIC DNA]</scope>
    <source>
        <strain evidence="2 3">DSM 18602</strain>
    </source>
</reference>
<evidence type="ECO:0000256" key="1">
    <source>
        <dbReference type="SAM" id="Phobius"/>
    </source>
</evidence>
<protein>
    <submittedName>
        <fullName evidence="2">Uncharacterized protein</fullName>
    </submittedName>
</protein>
<dbReference type="OrthoDB" id="792396at2"/>
<keyword evidence="3" id="KW-1185">Reference proteome</keyword>
<dbReference type="AlphaFoldDB" id="A0A495J0K5"/>
<name>A0A495J0K5_9SPHI</name>
<dbReference type="RefSeq" id="WP_121197911.1">
    <property type="nucleotide sequence ID" value="NZ_RBKU01000001.1"/>
</dbReference>
<evidence type="ECO:0000313" key="2">
    <source>
        <dbReference type="EMBL" id="RKR82293.1"/>
    </source>
</evidence>
<sequence length="212" mass="24867">MILTEEQEALIKEKLNYTVKFKETFDEVYDHVISTAEAADYYNGPDEIIEQEFGSYANLKAMEKARAKLLFKVMRKKHGLNMAYFFNWPVIIFTLAITIAGYFIAANPAYRRYLKLVTVALALAPILFVLFKKLESKYKAWRYDIYQKQSIKDNYIFIAAVLSNSLLNFVNFLNSNYVLYGSVVLFIFVCYSVYVLGFFRLYREEYHINIAQ</sequence>
<comment type="caution">
    <text evidence="2">The sequence shown here is derived from an EMBL/GenBank/DDBJ whole genome shotgun (WGS) entry which is preliminary data.</text>
</comment>
<proteinExistence type="predicted"/>
<keyword evidence="1" id="KW-0812">Transmembrane</keyword>
<keyword evidence="1" id="KW-0472">Membrane</keyword>
<feature type="transmembrane region" description="Helical" evidence="1">
    <location>
        <begin position="116"/>
        <end position="134"/>
    </location>
</feature>
<dbReference type="EMBL" id="RBKU01000001">
    <property type="protein sequence ID" value="RKR82293.1"/>
    <property type="molecule type" value="Genomic_DNA"/>
</dbReference>
<feature type="transmembrane region" description="Helical" evidence="1">
    <location>
        <begin position="155"/>
        <end position="173"/>
    </location>
</feature>
<feature type="transmembrane region" description="Helical" evidence="1">
    <location>
        <begin position="84"/>
        <end position="104"/>
    </location>
</feature>
<keyword evidence="1" id="KW-1133">Transmembrane helix</keyword>
<organism evidence="2 3">
    <name type="scientific">Mucilaginibacter gracilis</name>
    <dbReference type="NCBI Taxonomy" id="423350"/>
    <lineage>
        <taxon>Bacteria</taxon>
        <taxon>Pseudomonadati</taxon>
        <taxon>Bacteroidota</taxon>
        <taxon>Sphingobacteriia</taxon>
        <taxon>Sphingobacteriales</taxon>
        <taxon>Sphingobacteriaceae</taxon>
        <taxon>Mucilaginibacter</taxon>
    </lineage>
</organism>
<evidence type="ECO:0000313" key="3">
    <source>
        <dbReference type="Proteomes" id="UP000268007"/>
    </source>
</evidence>
<gene>
    <name evidence="2" type="ORF">BDD43_2469</name>
</gene>
<feature type="transmembrane region" description="Helical" evidence="1">
    <location>
        <begin position="179"/>
        <end position="202"/>
    </location>
</feature>
<dbReference type="Proteomes" id="UP000268007">
    <property type="component" value="Unassembled WGS sequence"/>
</dbReference>
<accession>A0A495J0K5</accession>